<reference evidence="1 2" key="1">
    <citation type="submission" date="2022-07" db="EMBL/GenBank/DDBJ databases">
        <title>Genome-wide signatures of adaptation to extreme environments.</title>
        <authorList>
            <person name="Cho C.H."/>
            <person name="Yoon H.S."/>
        </authorList>
    </citation>
    <scope>NUCLEOTIDE SEQUENCE [LARGE SCALE GENOMIC DNA]</scope>
    <source>
        <strain evidence="1 2">108.79 E11</strain>
    </source>
</reference>
<comment type="caution">
    <text evidence="1">The sequence shown here is derived from an EMBL/GenBank/DDBJ whole genome shotgun (WGS) entry which is preliminary data.</text>
</comment>
<sequence length="140" mass="15792">MVSFAGGATYGNDSNPNLFPSYLQGRNWFFEMIHDYTTGNSAHAVHLVRESTNLCTKFKEFSNLSRHQMTKKVEKILPDPSLGTSSVNMTSRGVAEFCALLIAGVWKYAILERQTVDKDSHIFADRIYVLILFVVCGYIM</sequence>
<protein>
    <submittedName>
        <fullName evidence="1">Uncharacterized protein</fullName>
    </submittedName>
</protein>
<dbReference type="AlphaFoldDB" id="A0AAV9IFG7"/>
<organism evidence="1 2">
    <name type="scientific">Galdieria yellowstonensis</name>
    <dbReference type="NCBI Taxonomy" id="3028027"/>
    <lineage>
        <taxon>Eukaryota</taxon>
        <taxon>Rhodophyta</taxon>
        <taxon>Bangiophyceae</taxon>
        <taxon>Galdieriales</taxon>
        <taxon>Galdieriaceae</taxon>
        <taxon>Galdieria</taxon>
    </lineage>
</organism>
<evidence type="ECO:0000313" key="2">
    <source>
        <dbReference type="Proteomes" id="UP001300502"/>
    </source>
</evidence>
<gene>
    <name evidence="1" type="ORF">GAYE_SCF18G3912</name>
</gene>
<proteinExistence type="predicted"/>
<dbReference type="EMBL" id="JANCYU010000035">
    <property type="protein sequence ID" value="KAK4526003.1"/>
    <property type="molecule type" value="Genomic_DNA"/>
</dbReference>
<dbReference type="Proteomes" id="UP001300502">
    <property type="component" value="Unassembled WGS sequence"/>
</dbReference>
<evidence type="ECO:0000313" key="1">
    <source>
        <dbReference type="EMBL" id="KAK4526003.1"/>
    </source>
</evidence>
<keyword evidence="2" id="KW-1185">Reference proteome</keyword>
<name>A0AAV9IFG7_9RHOD</name>
<accession>A0AAV9IFG7</accession>